<evidence type="ECO:0000313" key="2">
    <source>
        <dbReference type="Proteomes" id="UP000018209"/>
    </source>
</evidence>
<dbReference type="Proteomes" id="UP000018209">
    <property type="component" value="Unassembled WGS sequence"/>
</dbReference>
<accession>A0ABQ0IZT3</accession>
<reference evidence="1 2" key="1">
    <citation type="submission" date="2013-08" db="EMBL/GenBank/DDBJ databases">
        <title>Gluconobacter thailandicus NBRC 3257 whole genome sequence.</title>
        <authorList>
            <person name="Matsutani M."/>
            <person name="Yakushi T."/>
            <person name="Matsushita K."/>
        </authorList>
    </citation>
    <scope>NUCLEOTIDE SEQUENCE [LARGE SCALE GENOMIC DNA]</scope>
    <source>
        <strain evidence="1 2">NBRC 3257</strain>
    </source>
</reference>
<proteinExistence type="predicted"/>
<evidence type="ECO:0000313" key="1">
    <source>
        <dbReference type="EMBL" id="GAD27711.1"/>
    </source>
</evidence>
<sequence length="40" mass="4449">MAIFTDATFRFVSAPYACGRSDDYIKCTSEDACLFASVKF</sequence>
<comment type="caution">
    <text evidence="1">The sequence shown here is derived from an EMBL/GenBank/DDBJ whole genome shotgun (WGS) entry which is preliminary data.</text>
</comment>
<dbReference type="EMBL" id="BASM01000034">
    <property type="protein sequence ID" value="GAD27711.1"/>
    <property type="molecule type" value="Genomic_DNA"/>
</dbReference>
<keyword evidence="2" id="KW-1185">Reference proteome</keyword>
<name>A0ABQ0IZT3_GLUTH</name>
<protein>
    <submittedName>
        <fullName evidence="1">Uncharacterized protein</fullName>
    </submittedName>
</protein>
<organism evidence="1 2">
    <name type="scientific">Gluconobacter thailandicus NBRC 3257</name>
    <dbReference type="NCBI Taxonomy" id="1381097"/>
    <lineage>
        <taxon>Bacteria</taxon>
        <taxon>Pseudomonadati</taxon>
        <taxon>Pseudomonadota</taxon>
        <taxon>Alphaproteobacteria</taxon>
        <taxon>Acetobacterales</taxon>
        <taxon>Acetobacteraceae</taxon>
        <taxon>Gluconobacter</taxon>
    </lineage>
</organism>
<gene>
    <name evidence="1" type="ORF">NBRC3257_2710</name>
</gene>